<dbReference type="SMART" id="SM00355">
    <property type="entry name" value="ZnF_C2H2"/>
    <property type="match status" value="1"/>
</dbReference>
<dbReference type="EMBL" id="JANJYI010000003">
    <property type="protein sequence ID" value="KAK2657802.1"/>
    <property type="molecule type" value="Genomic_DNA"/>
</dbReference>
<dbReference type="InterPro" id="IPR052426">
    <property type="entry name" value="Plant_dev_regulator"/>
</dbReference>
<evidence type="ECO:0000256" key="4">
    <source>
        <dbReference type="ARBA" id="ARBA00022833"/>
    </source>
</evidence>
<sequence length="339" mass="38559">MEQAAGYWMWTKRKHSLGSHFQSPPSSYDDSWEEQAFAEDAAGALGGCVWPPRSYSCSFCRREFRSAQALGGHMNVHRRDRARLKQPSSPQDEIHHHDHQFQNNNHQVQSPLASNLGNFQYPSQLCTTTLVYNNKNPNPNSDHPGNNVIIASPSSPSRVSAPSSTSQENNQFPEKTFLTTPRFSSPIIEDHQHHYPNKKSPISSSKSWSNLVTENHFSVLKNNEEKKNSKIVESAGSCRVKSDYVKSTTDLSVSLNFVVRRTRPTNFSDGKDEKTTICCKRRRTEVASLPLFLNPTSVDRHHQYHFLQSEEHDERELSTSSIEEVDLELRLGDRPNKVK</sequence>
<keyword evidence="7" id="KW-0539">Nucleus</keyword>
<name>A0AAD9XEG7_9ROSI</name>
<comment type="caution">
    <text evidence="11">The sequence shown here is derived from an EMBL/GenBank/DDBJ whole genome shotgun (WGS) entry which is preliminary data.</text>
</comment>
<dbReference type="InterPro" id="IPR036236">
    <property type="entry name" value="Znf_C2H2_sf"/>
</dbReference>
<evidence type="ECO:0000256" key="2">
    <source>
        <dbReference type="ARBA" id="ARBA00022723"/>
    </source>
</evidence>
<comment type="subcellular location">
    <subcellularLocation>
        <location evidence="1">Nucleus</location>
    </subcellularLocation>
</comment>
<gene>
    <name evidence="11" type="ORF">Ddye_010854</name>
</gene>
<organism evidence="11 12">
    <name type="scientific">Dipteronia dyeriana</name>
    <dbReference type="NCBI Taxonomy" id="168575"/>
    <lineage>
        <taxon>Eukaryota</taxon>
        <taxon>Viridiplantae</taxon>
        <taxon>Streptophyta</taxon>
        <taxon>Embryophyta</taxon>
        <taxon>Tracheophyta</taxon>
        <taxon>Spermatophyta</taxon>
        <taxon>Magnoliopsida</taxon>
        <taxon>eudicotyledons</taxon>
        <taxon>Gunneridae</taxon>
        <taxon>Pentapetalae</taxon>
        <taxon>rosids</taxon>
        <taxon>malvids</taxon>
        <taxon>Sapindales</taxon>
        <taxon>Sapindaceae</taxon>
        <taxon>Hippocastanoideae</taxon>
        <taxon>Acereae</taxon>
        <taxon>Dipteronia</taxon>
    </lineage>
</organism>
<evidence type="ECO:0000256" key="7">
    <source>
        <dbReference type="ARBA" id="ARBA00023242"/>
    </source>
</evidence>
<dbReference type="GO" id="GO:0005634">
    <property type="term" value="C:nucleus"/>
    <property type="evidence" value="ECO:0007669"/>
    <property type="project" value="UniProtKB-SubCell"/>
</dbReference>
<evidence type="ECO:0000256" key="3">
    <source>
        <dbReference type="ARBA" id="ARBA00022771"/>
    </source>
</evidence>
<proteinExistence type="predicted"/>
<evidence type="ECO:0000256" key="9">
    <source>
        <dbReference type="SAM" id="MobiDB-lite"/>
    </source>
</evidence>
<evidence type="ECO:0000313" key="11">
    <source>
        <dbReference type="EMBL" id="KAK2657802.1"/>
    </source>
</evidence>
<keyword evidence="2" id="KW-0479">Metal-binding</keyword>
<feature type="compositionally biased region" description="Basic residues" evidence="9">
    <location>
        <begin position="75"/>
        <end position="84"/>
    </location>
</feature>
<dbReference type="InterPro" id="IPR013087">
    <property type="entry name" value="Znf_C2H2_type"/>
</dbReference>
<evidence type="ECO:0000256" key="1">
    <source>
        <dbReference type="ARBA" id="ARBA00004123"/>
    </source>
</evidence>
<protein>
    <recommendedName>
        <fullName evidence="10">C2H2-type domain-containing protein</fullName>
    </recommendedName>
</protein>
<dbReference type="SUPFAM" id="SSF57667">
    <property type="entry name" value="beta-beta-alpha zinc fingers"/>
    <property type="match status" value="1"/>
</dbReference>
<feature type="compositionally biased region" description="Low complexity" evidence="9">
    <location>
        <begin position="152"/>
        <end position="166"/>
    </location>
</feature>
<dbReference type="Proteomes" id="UP001280121">
    <property type="component" value="Unassembled WGS sequence"/>
</dbReference>
<evidence type="ECO:0000256" key="6">
    <source>
        <dbReference type="ARBA" id="ARBA00023163"/>
    </source>
</evidence>
<dbReference type="PANTHER" id="PTHR45801">
    <property type="entry name" value="OS07G0101800 PROTEIN"/>
    <property type="match status" value="1"/>
</dbReference>
<evidence type="ECO:0000259" key="10">
    <source>
        <dbReference type="PROSITE" id="PS50157"/>
    </source>
</evidence>
<feature type="region of interest" description="Disordered" evidence="9">
    <location>
        <begin position="74"/>
        <end position="96"/>
    </location>
</feature>
<dbReference type="Pfam" id="PF13912">
    <property type="entry name" value="zf-C2H2_6"/>
    <property type="match status" value="1"/>
</dbReference>
<dbReference type="PROSITE" id="PS00028">
    <property type="entry name" value="ZINC_FINGER_C2H2_1"/>
    <property type="match status" value="1"/>
</dbReference>
<accession>A0AAD9XEG7</accession>
<dbReference type="PROSITE" id="PS50157">
    <property type="entry name" value="ZINC_FINGER_C2H2_2"/>
    <property type="match status" value="1"/>
</dbReference>
<feature type="domain" description="C2H2-type" evidence="10">
    <location>
        <begin position="55"/>
        <end position="82"/>
    </location>
</feature>
<feature type="compositionally biased region" description="Polar residues" evidence="9">
    <location>
        <begin position="132"/>
        <end position="144"/>
    </location>
</feature>
<keyword evidence="5" id="KW-0805">Transcription regulation</keyword>
<keyword evidence="3 8" id="KW-0863">Zinc-finger</keyword>
<dbReference type="PANTHER" id="PTHR45801:SF94">
    <property type="entry name" value="ZINC FINGER PROTEIN 10"/>
    <property type="match status" value="1"/>
</dbReference>
<feature type="region of interest" description="Disordered" evidence="9">
    <location>
        <begin position="132"/>
        <end position="172"/>
    </location>
</feature>
<evidence type="ECO:0000256" key="8">
    <source>
        <dbReference type="PROSITE-ProRule" id="PRU00042"/>
    </source>
</evidence>
<keyword evidence="6" id="KW-0804">Transcription</keyword>
<reference evidence="11" key="1">
    <citation type="journal article" date="2023" name="Plant J.">
        <title>Genome sequences and population genomics provide insights into the demographic history, inbreeding, and mutation load of two 'living fossil' tree species of Dipteronia.</title>
        <authorList>
            <person name="Feng Y."/>
            <person name="Comes H.P."/>
            <person name="Chen J."/>
            <person name="Zhu S."/>
            <person name="Lu R."/>
            <person name="Zhang X."/>
            <person name="Li P."/>
            <person name="Qiu J."/>
            <person name="Olsen K.M."/>
            <person name="Qiu Y."/>
        </authorList>
    </citation>
    <scope>NUCLEOTIDE SEQUENCE</scope>
    <source>
        <strain evidence="11">KIB01</strain>
    </source>
</reference>
<keyword evidence="12" id="KW-1185">Reference proteome</keyword>
<dbReference type="GO" id="GO:0008270">
    <property type="term" value="F:zinc ion binding"/>
    <property type="evidence" value="ECO:0007669"/>
    <property type="project" value="UniProtKB-KW"/>
</dbReference>
<dbReference type="Gene3D" id="3.30.160.60">
    <property type="entry name" value="Classic Zinc Finger"/>
    <property type="match status" value="1"/>
</dbReference>
<dbReference type="AlphaFoldDB" id="A0AAD9XEG7"/>
<evidence type="ECO:0000256" key="5">
    <source>
        <dbReference type="ARBA" id="ARBA00023015"/>
    </source>
</evidence>
<keyword evidence="4" id="KW-0862">Zinc</keyword>
<evidence type="ECO:0000313" key="12">
    <source>
        <dbReference type="Proteomes" id="UP001280121"/>
    </source>
</evidence>